<dbReference type="CDD" id="cd02696">
    <property type="entry name" value="MurNAc-LAA"/>
    <property type="match status" value="1"/>
</dbReference>
<dbReference type="EMBL" id="QNRR01000003">
    <property type="protein sequence ID" value="RBP45406.1"/>
    <property type="molecule type" value="Genomic_DNA"/>
</dbReference>
<evidence type="ECO:0000313" key="5">
    <source>
        <dbReference type="EMBL" id="RBP45406.1"/>
    </source>
</evidence>
<protein>
    <recommendedName>
        <fullName evidence="2">N-acetylmuramoyl-L-alanine amidase</fullName>
        <ecNumber evidence="2">3.5.1.28</ecNumber>
    </recommendedName>
</protein>
<dbReference type="SMART" id="SM00646">
    <property type="entry name" value="Ami_3"/>
    <property type="match status" value="1"/>
</dbReference>
<feature type="domain" description="MurNAc-LAA" evidence="4">
    <location>
        <begin position="102"/>
        <end position="211"/>
    </location>
</feature>
<gene>
    <name evidence="5" type="ORF">DES53_103405</name>
</gene>
<evidence type="ECO:0000256" key="3">
    <source>
        <dbReference type="ARBA" id="ARBA00022801"/>
    </source>
</evidence>
<dbReference type="PANTHER" id="PTHR30404">
    <property type="entry name" value="N-ACETYLMURAMOYL-L-ALANINE AMIDASE"/>
    <property type="match status" value="1"/>
</dbReference>
<keyword evidence="3" id="KW-0378">Hydrolase</keyword>
<evidence type="ECO:0000313" key="6">
    <source>
        <dbReference type="Proteomes" id="UP000253426"/>
    </source>
</evidence>
<dbReference type="Proteomes" id="UP000253426">
    <property type="component" value="Unassembled WGS sequence"/>
</dbReference>
<dbReference type="GO" id="GO:0008745">
    <property type="term" value="F:N-acetylmuramoyl-L-alanine amidase activity"/>
    <property type="evidence" value="ECO:0007669"/>
    <property type="project" value="UniProtKB-EC"/>
</dbReference>
<comment type="caution">
    <text evidence="5">The sequence shown here is derived from an EMBL/GenBank/DDBJ whole genome shotgun (WGS) entry which is preliminary data.</text>
</comment>
<dbReference type="OrthoDB" id="9772024at2"/>
<proteinExistence type="predicted"/>
<dbReference type="SUPFAM" id="SSF53187">
    <property type="entry name" value="Zn-dependent exopeptidases"/>
    <property type="match status" value="1"/>
</dbReference>
<dbReference type="AlphaFoldDB" id="A0A366HPI0"/>
<organism evidence="5 6">
    <name type="scientific">Roseimicrobium gellanilyticum</name>
    <dbReference type="NCBI Taxonomy" id="748857"/>
    <lineage>
        <taxon>Bacteria</taxon>
        <taxon>Pseudomonadati</taxon>
        <taxon>Verrucomicrobiota</taxon>
        <taxon>Verrucomicrobiia</taxon>
        <taxon>Verrucomicrobiales</taxon>
        <taxon>Verrucomicrobiaceae</taxon>
        <taxon>Roseimicrobium</taxon>
    </lineage>
</organism>
<dbReference type="EC" id="3.5.1.28" evidence="2"/>
<comment type="catalytic activity">
    <reaction evidence="1">
        <text>Hydrolyzes the link between N-acetylmuramoyl residues and L-amino acid residues in certain cell-wall glycopeptides.</text>
        <dbReference type="EC" id="3.5.1.28"/>
    </reaction>
</comment>
<dbReference type="GO" id="GO:0009253">
    <property type="term" value="P:peptidoglycan catabolic process"/>
    <property type="evidence" value="ECO:0007669"/>
    <property type="project" value="InterPro"/>
</dbReference>
<dbReference type="PANTHER" id="PTHR30404:SF0">
    <property type="entry name" value="N-ACETYLMURAMOYL-L-ALANINE AMIDASE AMIC"/>
    <property type="match status" value="1"/>
</dbReference>
<dbReference type="InterPro" id="IPR002508">
    <property type="entry name" value="MurNAc-LAA_cat"/>
</dbReference>
<dbReference type="RefSeq" id="WP_113958529.1">
    <property type="nucleotide sequence ID" value="NZ_QNRR01000003.1"/>
</dbReference>
<evidence type="ECO:0000256" key="2">
    <source>
        <dbReference type="ARBA" id="ARBA00011901"/>
    </source>
</evidence>
<evidence type="ECO:0000256" key="1">
    <source>
        <dbReference type="ARBA" id="ARBA00001561"/>
    </source>
</evidence>
<reference evidence="5 6" key="1">
    <citation type="submission" date="2018-06" db="EMBL/GenBank/DDBJ databases">
        <title>Genomic Encyclopedia of Type Strains, Phase IV (KMG-IV): sequencing the most valuable type-strain genomes for metagenomic binning, comparative biology and taxonomic classification.</title>
        <authorList>
            <person name="Goeker M."/>
        </authorList>
    </citation>
    <scope>NUCLEOTIDE SEQUENCE [LARGE SCALE GENOMIC DNA]</scope>
    <source>
        <strain evidence="5 6">DSM 25532</strain>
    </source>
</reference>
<name>A0A366HPI0_9BACT</name>
<sequence>MSATLVNEIGATLRRRSFSVRMALFLTLCCWMAGTGAVRAFDTVILDPGHGGHDRGAAIGYVFEKHLALDTARRVEQLLRAQGLKVIMTRSSDVFIPLPGRSSKGNSVRNAVFVSIHYNYSRGGSGNGLETFYCHNDSYKLAGYIQAYIIQESRLSNRGVKHANYHVIRETSKNPAVLVECGFVSNSSERAAMMTGLYRERLAVGIAKGILAYRMDK</sequence>
<dbReference type="Gene3D" id="3.40.630.40">
    <property type="entry name" value="Zn-dependent exopeptidases"/>
    <property type="match status" value="1"/>
</dbReference>
<evidence type="ECO:0000259" key="4">
    <source>
        <dbReference type="SMART" id="SM00646"/>
    </source>
</evidence>
<dbReference type="InterPro" id="IPR050695">
    <property type="entry name" value="N-acetylmuramoyl_amidase_3"/>
</dbReference>
<dbReference type="GO" id="GO:0030288">
    <property type="term" value="C:outer membrane-bounded periplasmic space"/>
    <property type="evidence" value="ECO:0007669"/>
    <property type="project" value="TreeGrafter"/>
</dbReference>
<keyword evidence="6" id="KW-1185">Reference proteome</keyword>
<accession>A0A366HPI0</accession>
<dbReference type="Pfam" id="PF01520">
    <property type="entry name" value="Amidase_3"/>
    <property type="match status" value="1"/>
</dbReference>